<dbReference type="Proteomes" id="UP000682733">
    <property type="component" value="Unassembled WGS sequence"/>
</dbReference>
<evidence type="ECO:0000313" key="4">
    <source>
        <dbReference type="Proteomes" id="UP000677228"/>
    </source>
</evidence>
<comment type="caution">
    <text evidence="2">The sequence shown here is derived from an EMBL/GenBank/DDBJ whole genome shotgun (WGS) entry which is preliminary data.</text>
</comment>
<proteinExistence type="predicted"/>
<feature type="compositionally biased region" description="Gly residues" evidence="1">
    <location>
        <begin position="41"/>
        <end position="50"/>
    </location>
</feature>
<feature type="region of interest" description="Disordered" evidence="1">
    <location>
        <begin position="1"/>
        <end position="50"/>
    </location>
</feature>
<name>A0A8S2CXN1_9BILA</name>
<feature type="non-terminal residue" evidence="2">
    <location>
        <position position="1"/>
    </location>
</feature>
<gene>
    <name evidence="2" type="ORF">OVA965_LOCUS4101</name>
    <name evidence="3" type="ORF">TMI583_LOCUS4099</name>
</gene>
<evidence type="ECO:0000313" key="3">
    <source>
        <dbReference type="EMBL" id="CAF3572914.1"/>
    </source>
</evidence>
<feature type="compositionally biased region" description="Basic and acidic residues" evidence="1">
    <location>
        <begin position="1"/>
        <end position="12"/>
    </location>
</feature>
<dbReference type="Proteomes" id="UP000677228">
    <property type="component" value="Unassembled WGS sequence"/>
</dbReference>
<dbReference type="EMBL" id="CAJNOK010001049">
    <property type="protein sequence ID" value="CAF0790399.1"/>
    <property type="molecule type" value="Genomic_DNA"/>
</dbReference>
<organism evidence="2 4">
    <name type="scientific">Didymodactylos carnosus</name>
    <dbReference type="NCBI Taxonomy" id="1234261"/>
    <lineage>
        <taxon>Eukaryota</taxon>
        <taxon>Metazoa</taxon>
        <taxon>Spiralia</taxon>
        <taxon>Gnathifera</taxon>
        <taxon>Rotifera</taxon>
        <taxon>Eurotatoria</taxon>
        <taxon>Bdelloidea</taxon>
        <taxon>Philodinida</taxon>
        <taxon>Philodinidae</taxon>
        <taxon>Didymodactylos</taxon>
    </lineage>
</organism>
<reference evidence="2" key="1">
    <citation type="submission" date="2021-02" db="EMBL/GenBank/DDBJ databases">
        <authorList>
            <person name="Nowell W R."/>
        </authorList>
    </citation>
    <scope>NUCLEOTIDE SEQUENCE</scope>
</reference>
<feature type="compositionally biased region" description="Basic and acidic residues" evidence="1">
    <location>
        <begin position="22"/>
        <end position="36"/>
    </location>
</feature>
<accession>A0A8S2CXN1</accession>
<dbReference type="EMBL" id="CAJOBA010001049">
    <property type="protein sequence ID" value="CAF3572914.1"/>
    <property type="molecule type" value="Genomic_DNA"/>
</dbReference>
<dbReference type="AlphaFoldDB" id="A0A8S2CXN1"/>
<evidence type="ECO:0000313" key="2">
    <source>
        <dbReference type="EMBL" id="CAF0790399.1"/>
    </source>
</evidence>
<protein>
    <submittedName>
        <fullName evidence="2">Uncharacterized protein</fullName>
    </submittedName>
</protein>
<evidence type="ECO:0000256" key="1">
    <source>
        <dbReference type="SAM" id="MobiDB-lite"/>
    </source>
</evidence>
<sequence>PGIFHLESKVEQQQKQIQEQRAQQERRQESQKKQQQIDDVGQGGCGDGDF</sequence>